<protein>
    <submittedName>
        <fullName evidence="8">G_PROTEIN_RECEP_F1_2 domain-containing protein</fullName>
    </submittedName>
</protein>
<dbReference type="SUPFAM" id="SSF81321">
    <property type="entry name" value="Family A G protein-coupled receptor-like"/>
    <property type="match status" value="1"/>
</dbReference>
<evidence type="ECO:0000313" key="8">
    <source>
        <dbReference type="WBParaSite" id="Hba_06473"/>
    </source>
</evidence>
<evidence type="ECO:0000256" key="5">
    <source>
        <dbReference type="SAM" id="Phobius"/>
    </source>
</evidence>
<feature type="transmembrane region" description="Helical" evidence="5">
    <location>
        <begin position="163"/>
        <end position="183"/>
    </location>
</feature>
<dbReference type="WBParaSite" id="Hba_06473">
    <property type="protein sequence ID" value="Hba_06473"/>
    <property type="gene ID" value="Hba_06473"/>
</dbReference>
<feature type="domain" description="G-protein coupled receptors family 1 profile" evidence="6">
    <location>
        <begin position="88"/>
        <end position="185"/>
    </location>
</feature>
<comment type="subcellular location">
    <subcellularLocation>
        <location evidence="1">Membrane</location>
    </subcellularLocation>
</comment>
<feature type="transmembrane region" description="Helical" evidence="5">
    <location>
        <begin position="117"/>
        <end position="143"/>
    </location>
</feature>
<dbReference type="Proteomes" id="UP000095283">
    <property type="component" value="Unplaced"/>
</dbReference>
<name>A0A1I7WMU7_HETBA</name>
<evidence type="ECO:0000313" key="7">
    <source>
        <dbReference type="Proteomes" id="UP000095283"/>
    </source>
</evidence>
<organism evidence="7 8">
    <name type="scientific">Heterorhabditis bacteriophora</name>
    <name type="common">Entomopathogenic nematode worm</name>
    <dbReference type="NCBI Taxonomy" id="37862"/>
    <lineage>
        <taxon>Eukaryota</taxon>
        <taxon>Metazoa</taxon>
        <taxon>Ecdysozoa</taxon>
        <taxon>Nematoda</taxon>
        <taxon>Chromadorea</taxon>
        <taxon>Rhabditida</taxon>
        <taxon>Rhabditina</taxon>
        <taxon>Rhabditomorpha</taxon>
        <taxon>Strongyloidea</taxon>
        <taxon>Heterorhabditidae</taxon>
        <taxon>Heterorhabditis</taxon>
    </lineage>
</organism>
<dbReference type="PANTHER" id="PTHR46895">
    <property type="entry name" value="PROTEIN CBG20548-RELATED"/>
    <property type="match status" value="1"/>
</dbReference>
<evidence type="ECO:0000256" key="2">
    <source>
        <dbReference type="ARBA" id="ARBA00022692"/>
    </source>
</evidence>
<evidence type="ECO:0000259" key="6">
    <source>
        <dbReference type="PROSITE" id="PS50262"/>
    </source>
</evidence>
<feature type="transmembrane region" description="Helical" evidence="5">
    <location>
        <begin position="38"/>
        <end position="58"/>
    </location>
</feature>
<keyword evidence="4 5" id="KW-0472">Membrane</keyword>
<dbReference type="PANTHER" id="PTHR46895:SF1">
    <property type="entry name" value="G-PROTEIN COUPLED RECEPTORS FAMILY 1 PROFILE DOMAIN-CONTAINING PROTEIN"/>
    <property type="match status" value="1"/>
</dbReference>
<proteinExistence type="predicted"/>
<dbReference type="PROSITE" id="PS50262">
    <property type="entry name" value="G_PROTEIN_RECEP_F1_2"/>
    <property type="match status" value="1"/>
</dbReference>
<sequence length="185" mass="20941">MNFTGNLDRDVEEWAMKNVFANDSCPSSQLPMASGTWYFVYVYIFPLQFILGVVGNALNLCVLLSRNMRSEVGNICAGMLKLIKNSLLSAISIVFLRNRRIIAKDRRFQIYSTTFQANILLAAMAIADIVLFFTILPSALGVWSPFYLSDVFRIIIYKTTTVVLYLSNVFSCMTSWLMLAVSVER</sequence>
<accession>A0A1I7WMU7</accession>
<dbReference type="AlphaFoldDB" id="A0A1I7WMU7"/>
<dbReference type="InterPro" id="IPR017452">
    <property type="entry name" value="GPCR_Rhodpsn_7TM"/>
</dbReference>
<reference evidence="8" key="1">
    <citation type="submission" date="2016-11" db="UniProtKB">
        <authorList>
            <consortium name="WormBaseParasite"/>
        </authorList>
    </citation>
    <scope>IDENTIFICATION</scope>
</reference>
<dbReference type="GO" id="GO:0016020">
    <property type="term" value="C:membrane"/>
    <property type="evidence" value="ECO:0007669"/>
    <property type="project" value="UniProtKB-SubCell"/>
</dbReference>
<dbReference type="Gene3D" id="1.20.1070.10">
    <property type="entry name" value="Rhodopsin 7-helix transmembrane proteins"/>
    <property type="match status" value="1"/>
</dbReference>
<keyword evidence="7" id="KW-1185">Reference proteome</keyword>
<keyword evidence="3 5" id="KW-1133">Transmembrane helix</keyword>
<evidence type="ECO:0000256" key="4">
    <source>
        <dbReference type="ARBA" id="ARBA00023136"/>
    </source>
</evidence>
<keyword evidence="2 5" id="KW-0812">Transmembrane</keyword>
<evidence type="ECO:0000256" key="3">
    <source>
        <dbReference type="ARBA" id="ARBA00022989"/>
    </source>
</evidence>
<evidence type="ECO:0000256" key="1">
    <source>
        <dbReference type="ARBA" id="ARBA00004370"/>
    </source>
</evidence>